<reference evidence="1 2" key="1">
    <citation type="journal article" date="2015" name="Genome Biol.">
        <title>Comparative genomics of Steinernema reveals deeply conserved gene regulatory networks.</title>
        <authorList>
            <person name="Dillman A.R."/>
            <person name="Macchietto M."/>
            <person name="Porter C.F."/>
            <person name="Rogers A."/>
            <person name="Williams B."/>
            <person name="Antoshechkin I."/>
            <person name="Lee M.M."/>
            <person name="Goodwin Z."/>
            <person name="Lu X."/>
            <person name="Lewis E.E."/>
            <person name="Goodrich-Blair H."/>
            <person name="Stock S.P."/>
            <person name="Adams B.J."/>
            <person name="Sternberg P.W."/>
            <person name="Mortazavi A."/>
        </authorList>
    </citation>
    <scope>NUCLEOTIDE SEQUENCE [LARGE SCALE GENOMIC DNA]</scope>
    <source>
        <strain evidence="1 2">ALL</strain>
    </source>
</reference>
<evidence type="ECO:0000313" key="2">
    <source>
        <dbReference type="Proteomes" id="UP000298663"/>
    </source>
</evidence>
<name>A0A4U5M7H4_STECR</name>
<evidence type="ECO:0000313" key="1">
    <source>
        <dbReference type="EMBL" id="TKR64792.1"/>
    </source>
</evidence>
<dbReference type="AlphaFoldDB" id="A0A4U5M7H4"/>
<keyword evidence="2" id="KW-1185">Reference proteome</keyword>
<reference evidence="1 2" key="2">
    <citation type="journal article" date="2019" name="G3 (Bethesda)">
        <title>Hybrid Assembly of the Genome of the Entomopathogenic Nematode Steinernema carpocapsae Identifies the X-Chromosome.</title>
        <authorList>
            <person name="Serra L."/>
            <person name="Macchietto M."/>
            <person name="Macias-Munoz A."/>
            <person name="McGill C.J."/>
            <person name="Rodriguez I.M."/>
            <person name="Rodriguez B."/>
            <person name="Murad R."/>
            <person name="Mortazavi A."/>
        </authorList>
    </citation>
    <scope>NUCLEOTIDE SEQUENCE [LARGE SCALE GENOMIC DNA]</scope>
    <source>
        <strain evidence="1 2">ALL</strain>
    </source>
</reference>
<sequence>MKAFGCSIVNQNLTEISYPKDVKHCQRIQREIRFLVGFCKFNSSKRNSKCVHVPTDHASCGLKAYKNKCTTLTSMLEHKSDFCCCSTDYCNVSRTFDLVVLMVVIFPGMILS</sequence>
<proteinExistence type="predicted"/>
<comment type="caution">
    <text evidence="1">The sequence shown here is derived from an EMBL/GenBank/DDBJ whole genome shotgun (WGS) entry which is preliminary data.</text>
</comment>
<organism evidence="1 2">
    <name type="scientific">Steinernema carpocapsae</name>
    <name type="common">Entomopathogenic nematode</name>
    <dbReference type="NCBI Taxonomy" id="34508"/>
    <lineage>
        <taxon>Eukaryota</taxon>
        <taxon>Metazoa</taxon>
        <taxon>Ecdysozoa</taxon>
        <taxon>Nematoda</taxon>
        <taxon>Chromadorea</taxon>
        <taxon>Rhabditida</taxon>
        <taxon>Tylenchina</taxon>
        <taxon>Panagrolaimomorpha</taxon>
        <taxon>Strongyloidoidea</taxon>
        <taxon>Steinernematidae</taxon>
        <taxon>Steinernema</taxon>
    </lineage>
</organism>
<accession>A0A4U5M7H4</accession>
<dbReference type="EMBL" id="AZBU02000009">
    <property type="protein sequence ID" value="TKR64792.1"/>
    <property type="molecule type" value="Genomic_DNA"/>
</dbReference>
<dbReference type="Proteomes" id="UP000298663">
    <property type="component" value="Unassembled WGS sequence"/>
</dbReference>
<gene>
    <name evidence="1" type="ORF">L596_025273</name>
</gene>
<protein>
    <submittedName>
        <fullName evidence="1">Uncharacterized protein</fullName>
    </submittedName>
</protein>